<gene>
    <name evidence="2" type="ORF">RRF57_005154</name>
</gene>
<evidence type="ECO:0000256" key="1">
    <source>
        <dbReference type="ARBA" id="ARBA00038158"/>
    </source>
</evidence>
<dbReference type="PANTHER" id="PTHR43591">
    <property type="entry name" value="METHYLTRANSFERASE"/>
    <property type="match status" value="1"/>
</dbReference>
<sequence>MQSQADIYTLNSGDLDEEITRLNTQHVLFDDVMNNELLPPHITAELSSNPSPKICEIATGTGIWLSAIAKTLPASAELVGLDFDTTKFPPKSQLPVNVELKFNDMYEAQPEELQEKFDVVHLRFIAMASRKGQGIALVKNLLTLVKPGGWFIWGELTENIPHVQPPIDAWSRYLQLAHKFGLQQGRDVELPQALPHYLKSAGCVDVDYKVYYAMSLLYGPKGADIIKRSQNELLMAVNILVDGILAKGGVDGLRTKAEGIDIITQTKRDLRGDVKVNTNIFRCYGRKPL</sequence>
<evidence type="ECO:0000313" key="2">
    <source>
        <dbReference type="EMBL" id="KAK5629439.1"/>
    </source>
</evidence>
<dbReference type="PANTHER" id="PTHR43591:SF110">
    <property type="entry name" value="RHODANESE DOMAIN-CONTAINING PROTEIN"/>
    <property type="match status" value="1"/>
</dbReference>
<comment type="similarity">
    <text evidence="1">Belongs to the methyltransferase superfamily. LaeA methyltransferase family.</text>
</comment>
<keyword evidence="3" id="KW-1185">Reference proteome</keyword>
<dbReference type="Gene3D" id="3.40.50.150">
    <property type="entry name" value="Vaccinia Virus protein VP39"/>
    <property type="match status" value="1"/>
</dbReference>
<comment type="caution">
    <text evidence="2">The sequence shown here is derived from an EMBL/GenBank/DDBJ whole genome shotgun (WGS) entry which is preliminary data.</text>
</comment>
<reference evidence="2 3" key="1">
    <citation type="submission" date="2023-10" db="EMBL/GenBank/DDBJ databases">
        <title>Draft genome sequence of Xylaria bambusicola isolate GMP-LS, the root and basal stem rot pathogen of sugarcane in Indonesia.</title>
        <authorList>
            <person name="Selvaraj P."/>
            <person name="Muralishankar V."/>
            <person name="Muruganantham S."/>
            <person name="Sp S."/>
            <person name="Haryani S."/>
            <person name="Lau K.J.X."/>
            <person name="Naqvi N.I."/>
        </authorList>
    </citation>
    <scope>NUCLEOTIDE SEQUENCE [LARGE SCALE GENOMIC DNA]</scope>
    <source>
        <strain evidence="2">GMP-LS</strain>
    </source>
</reference>
<dbReference type="AlphaFoldDB" id="A0AAN7UKY3"/>
<name>A0AAN7UKY3_9PEZI</name>
<dbReference type="CDD" id="cd02440">
    <property type="entry name" value="AdoMet_MTases"/>
    <property type="match status" value="1"/>
</dbReference>
<organism evidence="2 3">
    <name type="scientific">Xylaria bambusicola</name>
    <dbReference type="NCBI Taxonomy" id="326684"/>
    <lineage>
        <taxon>Eukaryota</taxon>
        <taxon>Fungi</taxon>
        <taxon>Dikarya</taxon>
        <taxon>Ascomycota</taxon>
        <taxon>Pezizomycotina</taxon>
        <taxon>Sordariomycetes</taxon>
        <taxon>Xylariomycetidae</taxon>
        <taxon>Xylariales</taxon>
        <taxon>Xylariaceae</taxon>
        <taxon>Xylaria</taxon>
    </lineage>
</organism>
<dbReference type="InterPro" id="IPR029063">
    <property type="entry name" value="SAM-dependent_MTases_sf"/>
</dbReference>
<dbReference type="SUPFAM" id="SSF53335">
    <property type="entry name" value="S-adenosyl-L-methionine-dependent methyltransferases"/>
    <property type="match status" value="1"/>
</dbReference>
<evidence type="ECO:0008006" key="4">
    <source>
        <dbReference type="Google" id="ProtNLM"/>
    </source>
</evidence>
<accession>A0AAN7UKY3</accession>
<dbReference type="Pfam" id="PF13489">
    <property type="entry name" value="Methyltransf_23"/>
    <property type="match status" value="1"/>
</dbReference>
<protein>
    <recommendedName>
        <fullName evidence="4">Methyltransferase domain-containing protein</fullName>
    </recommendedName>
</protein>
<evidence type="ECO:0000313" key="3">
    <source>
        <dbReference type="Proteomes" id="UP001305414"/>
    </source>
</evidence>
<dbReference type="Proteomes" id="UP001305414">
    <property type="component" value="Unassembled WGS sequence"/>
</dbReference>
<proteinExistence type="inferred from homology"/>
<dbReference type="EMBL" id="JAWHQM010000011">
    <property type="protein sequence ID" value="KAK5629439.1"/>
    <property type="molecule type" value="Genomic_DNA"/>
</dbReference>